<name>A0A951PWD7_9NOST</name>
<comment type="function">
    <text evidence="4 5">Removes the 2'-phosphate from RNA via an intermediate in which the phosphate is ADP-ribosylated by NAD followed by a presumed transesterification to release the RNA and generate ADP-ribose 1''-2''-cyclic phosphate (APPR&gt;P). May function as an ADP-ribosylase.</text>
</comment>
<evidence type="ECO:0000256" key="3">
    <source>
        <dbReference type="ARBA" id="ARBA00023027"/>
    </source>
</evidence>
<dbReference type="InterPro" id="IPR042081">
    <property type="entry name" value="RNA_2'-PTrans_C"/>
</dbReference>
<evidence type="ECO:0000313" key="6">
    <source>
        <dbReference type="EMBL" id="MBW4561056.1"/>
    </source>
</evidence>
<dbReference type="Gene3D" id="1.10.10.970">
    <property type="entry name" value="RNA 2'-phosphotransferase, Tpt1/KptA family, N-terminal domain"/>
    <property type="match status" value="1"/>
</dbReference>
<evidence type="ECO:0000256" key="5">
    <source>
        <dbReference type="HAMAP-Rule" id="MF_00299"/>
    </source>
</evidence>
<dbReference type="GO" id="GO:0003950">
    <property type="term" value="F:NAD+ poly-ADP-ribosyltransferase activity"/>
    <property type="evidence" value="ECO:0007669"/>
    <property type="project" value="InterPro"/>
</dbReference>
<dbReference type="InterPro" id="IPR042080">
    <property type="entry name" value="RNA_2'-PTrans_N"/>
</dbReference>
<dbReference type="SUPFAM" id="SSF56399">
    <property type="entry name" value="ADP-ribosylation"/>
    <property type="match status" value="1"/>
</dbReference>
<dbReference type="NCBIfam" id="NF002014">
    <property type="entry name" value="PRK00819.1-4"/>
    <property type="match status" value="1"/>
</dbReference>
<evidence type="ECO:0000256" key="1">
    <source>
        <dbReference type="ARBA" id="ARBA00009836"/>
    </source>
</evidence>
<accession>A0A951PWD7</accession>
<protein>
    <recommendedName>
        <fullName evidence="5">Probable RNA 2'-phosphotransferase</fullName>
        <ecNumber evidence="5">2.7.1.-</ecNumber>
    </recommendedName>
</protein>
<reference evidence="6" key="2">
    <citation type="journal article" date="2022" name="Microbiol. Resour. Announc.">
        <title>Metagenome Sequencing to Explore Phylogenomics of Terrestrial Cyanobacteria.</title>
        <authorList>
            <person name="Ward R.D."/>
            <person name="Stajich J.E."/>
            <person name="Johansen J.R."/>
            <person name="Huntemann M."/>
            <person name="Clum A."/>
            <person name="Foster B."/>
            <person name="Foster B."/>
            <person name="Roux S."/>
            <person name="Palaniappan K."/>
            <person name="Varghese N."/>
            <person name="Mukherjee S."/>
            <person name="Reddy T.B.K."/>
            <person name="Daum C."/>
            <person name="Copeland A."/>
            <person name="Chen I.A."/>
            <person name="Ivanova N.N."/>
            <person name="Kyrpides N.C."/>
            <person name="Shapiro N."/>
            <person name="Eloe-Fadrosh E.A."/>
            <person name="Pietrasiak N."/>
        </authorList>
    </citation>
    <scope>NUCLEOTIDE SEQUENCE</scope>
    <source>
        <strain evidence="6">JT2-VF2</strain>
    </source>
</reference>
<gene>
    <name evidence="5" type="primary">kptA</name>
    <name evidence="6" type="ORF">KME32_07820</name>
</gene>
<dbReference type="Gene3D" id="3.20.170.30">
    <property type="match status" value="1"/>
</dbReference>
<evidence type="ECO:0000313" key="7">
    <source>
        <dbReference type="Proteomes" id="UP000715781"/>
    </source>
</evidence>
<keyword evidence="3 5" id="KW-0520">NAD</keyword>
<dbReference type="InterPro" id="IPR022928">
    <property type="entry name" value="RNA_2'-PTrans_KptA"/>
</dbReference>
<dbReference type="PANTHER" id="PTHR12684:SF2">
    <property type="entry name" value="TRNA 2'-PHOSPHOTRANSFERASE 1"/>
    <property type="match status" value="1"/>
</dbReference>
<dbReference type="EMBL" id="JAHHHN010000003">
    <property type="protein sequence ID" value="MBW4561056.1"/>
    <property type="molecule type" value="Genomic_DNA"/>
</dbReference>
<dbReference type="PANTHER" id="PTHR12684">
    <property type="entry name" value="PUTATIVE PHOSPHOTRANSFERASE"/>
    <property type="match status" value="1"/>
</dbReference>
<proteinExistence type="inferred from homology"/>
<reference evidence="6" key="1">
    <citation type="submission" date="2021-05" db="EMBL/GenBank/DDBJ databases">
        <authorList>
            <person name="Pietrasiak N."/>
            <person name="Ward R."/>
            <person name="Stajich J.E."/>
            <person name="Kurbessoian T."/>
        </authorList>
    </citation>
    <scope>NUCLEOTIDE SEQUENCE</scope>
    <source>
        <strain evidence="6">JT2-VF2</strain>
    </source>
</reference>
<dbReference type="Proteomes" id="UP000715781">
    <property type="component" value="Unassembled WGS sequence"/>
</dbReference>
<organism evidence="6 7">
    <name type="scientific">Mojavia pulchra JT2-VF2</name>
    <dbReference type="NCBI Taxonomy" id="287848"/>
    <lineage>
        <taxon>Bacteria</taxon>
        <taxon>Bacillati</taxon>
        <taxon>Cyanobacteriota</taxon>
        <taxon>Cyanophyceae</taxon>
        <taxon>Nostocales</taxon>
        <taxon>Nostocaceae</taxon>
    </lineage>
</organism>
<evidence type="ECO:0000256" key="2">
    <source>
        <dbReference type="ARBA" id="ARBA00022679"/>
    </source>
</evidence>
<dbReference type="AlphaFoldDB" id="A0A951PWD7"/>
<keyword evidence="2 5" id="KW-0808">Transferase</keyword>
<comment type="caution">
    <text evidence="6">The sequence shown here is derived from an EMBL/GenBank/DDBJ whole genome shotgun (WGS) entry which is preliminary data.</text>
</comment>
<dbReference type="GO" id="GO:0000215">
    <property type="term" value="F:tRNA 2'-phosphotransferase activity"/>
    <property type="evidence" value="ECO:0007669"/>
    <property type="project" value="TreeGrafter"/>
</dbReference>
<sequence>MQERKSIDARLVKISKYLSKHLRHQPERIGIKLAPGGWVSVNELLTACANNQFPITLKELQTVVTTNDKKRFSFDSTGTFIRANQGHSVEVDLQLEPVAPPNLLYHGTGEKAVESILESGIAKMSRHHVHLSQDIPTARTVGARHGKPVVFAVDAASMHQAGYNFYCSDNGVWLVDAVPPQYLQKI</sequence>
<evidence type="ECO:0000256" key="4">
    <source>
        <dbReference type="ARBA" id="ARBA00025212"/>
    </source>
</evidence>
<dbReference type="InterPro" id="IPR002745">
    <property type="entry name" value="Ptrans_KptA/Tpt1"/>
</dbReference>
<dbReference type="EC" id="2.7.1.-" evidence="5"/>
<dbReference type="Pfam" id="PF01885">
    <property type="entry name" value="PTS_2-RNA"/>
    <property type="match status" value="1"/>
</dbReference>
<dbReference type="HAMAP" id="MF_00299">
    <property type="entry name" value="KptA"/>
    <property type="match status" value="1"/>
</dbReference>
<comment type="similarity">
    <text evidence="1 5">Belongs to the KptA/TPT1 family.</text>
</comment>
<dbReference type="GO" id="GO:0006388">
    <property type="term" value="P:tRNA splicing, via endonucleolytic cleavage and ligation"/>
    <property type="evidence" value="ECO:0007669"/>
    <property type="project" value="UniProtKB-UniRule"/>
</dbReference>